<reference evidence="1" key="1">
    <citation type="submission" date="2025-08" db="UniProtKB">
        <authorList>
            <consortium name="Ensembl"/>
        </authorList>
    </citation>
    <scope>IDENTIFICATION</scope>
</reference>
<dbReference type="Proteomes" id="UP000261660">
    <property type="component" value="Unplaced"/>
</dbReference>
<dbReference type="Ensembl" id="ENSLBET00000004696.1">
    <property type="protein sequence ID" value="ENSLBEP00000004459.1"/>
    <property type="gene ID" value="ENSLBEG00000003431.1"/>
</dbReference>
<dbReference type="GO" id="GO:0048255">
    <property type="term" value="P:mRNA stabilization"/>
    <property type="evidence" value="ECO:0007669"/>
    <property type="project" value="TreeGrafter"/>
</dbReference>
<proteinExistence type="predicted"/>
<dbReference type="InParanoid" id="A0A3Q3L693"/>
<dbReference type="STRING" id="56723.ENSLBEP00000004459"/>
<dbReference type="GeneTree" id="ENSGT00940000174795"/>
<keyword evidence="2" id="KW-1185">Reference proteome</keyword>
<dbReference type="GO" id="GO:0007141">
    <property type="term" value="P:male meiosis I"/>
    <property type="evidence" value="ECO:0007669"/>
    <property type="project" value="TreeGrafter"/>
</dbReference>
<dbReference type="GO" id="GO:0005634">
    <property type="term" value="C:nucleus"/>
    <property type="evidence" value="ECO:0007669"/>
    <property type="project" value="TreeGrafter"/>
</dbReference>
<dbReference type="PANTHER" id="PTHR33861:SF4">
    <property type="entry name" value="MEIOSIS-SPECIFIC COILED-COIL DOMAIN-CONTAINING PROTEIN MEIOC"/>
    <property type="match status" value="1"/>
</dbReference>
<evidence type="ECO:0000313" key="2">
    <source>
        <dbReference type="Proteomes" id="UP000261660"/>
    </source>
</evidence>
<name>A0A3Q3L693_9LABR</name>
<protein>
    <recommendedName>
        <fullName evidence="3">Meiosis-specific coiled-coil domain-containing protein MEIOC</fullName>
    </recommendedName>
</protein>
<dbReference type="PANTHER" id="PTHR33861">
    <property type="entry name" value="PROTEIN CBG18333"/>
    <property type="match status" value="1"/>
</dbReference>
<sequence length="722" mass="81868">MAFDRHQSTSAYSLFPTLQRQASLSGGVANNGTLASPIVSHPSVSIQEQVKSSIMPRSQSAHDDPYGLINYAQSNIKSRKPSDYTDCEGETGLQRLVSNILDEADSQISYFSDGSLPTCNPHWSPLTEELLECSQSGAKTQQNQIFPTNYVSSEALSKTQGQSVNIDLEEFFQQWHFNLPNGDRDTYTHPQKVPSGRPMLDVRNAYLSQIQQRKHDYTSPDNDRGNGPLMNHYADLSNVLKSENEKSPTGFHPHYEDQLNHSRAKPISNDQYIPQDINQLVYSLQSFIAGENDSLFLGDIPNMHRQTVAMNFDDSMGEQYKISPSDMSPQTTSRVQIQKQLGRKFGTEQIERNGGAHNQTFNHHAYLDLPGFSPQNTDFFEQPKPPFVSLNYPNRYQNKMTMHRQNASNPNIGMKQFTKQQFLQAKIQGKIKPPMQEEKKRMLISSFLGEGDPARLQSNTDMRGDEKRGLSKNLYFDPMGNMQFKRLDDESNIFSAGNTQQLLPFSCPVNDPRRMPSVTINSSNFSSRSTQPYGRAVPGMDVGDMVSTSESAAFNSYVSDVMSHRGESTYHGMPSSIVMNQGGPVFQLNFYLDECYEQWKCLEKEREQIQAILSMTFHGKKTAAMINTNIPKTPQNPTRVDHLIVKNMREQARVTSLLDRMECLHNIPLHTNIHTALNRHNMAISITQARRKEEIDNMSKHQRQRAHFTEDRGNLFCNGRLV</sequence>
<evidence type="ECO:0008006" key="3">
    <source>
        <dbReference type="Google" id="ProtNLM"/>
    </source>
</evidence>
<dbReference type="Pfam" id="PF15189">
    <property type="entry name" value="MEIOC"/>
    <property type="match status" value="1"/>
</dbReference>
<reference evidence="1" key="2">
    <citation type="submission" date="2025-09" db="UniProtKB">
        <authorList>
            <consortium name="Ensembl"/>
        </authorList>
    </citation>
    <scope>IDENTIFICATION</scope>
</reference>
<evidence type="ECO:0000313" key="1">
    <source>
        <dbReference type="Ensembl" id="ENSLBEP00000004459.1"/>
    </source>
</evidence>
<dbReference type="GO" id="GO:0007144">
    <property type="term" value="P:female meiosis I"/>
    <property type="evidence" value="ECO:0007669"/>
    <property type="project" value="TreeGrafter"/>
</dbReference>
<dbReference type="GO" id="GO:0005737">
    <property type="term" value="C:cytoplasm"/>
    <property type="evidence" value="ECO:0007669"/>
    <property type="project" value="TreeGrafter"/>
</dbReference>
<dbReference type="FunCoup" id="A0A3Q3L693">
    <property type="interactions" value="339"/>
</dbReference>
<accession>A0A3Q3L693</accession>
<dbReference type="AlphaFoldDB" id="A0A3Q3L693"/>
<dbReference type="InterPro" id="IPR027963">
    <property type="entry name" value="MEIOC"/>
</dbReference>
<organism evidence="1 2">
    <name type="scientific">Labrus bergylta</name>
    <name type="common">ballan wrasse</name>
    <dbReference type="NCBI Taxonomy" id="56723"/>
    <lineage>
        <taxon>Eukaryota</taxon>
        <taxon>Metazoa</taxon>
        <taxon>Chordata</taxon>
        <taxon>Craniata</taxon>
        <taxon>Vertebrata</taxon>
        <taxon>Euteleostomi</taxon>
        <taxon>Actinopterygii</taxon>
        <taxon>Neopterygii</taxon>
        <taxon>Teleostei</taxon>
        <taxon>Neoteleostei</taxon>
        <taxon>Acanthomorphata</taxon>
        <taxon>Eupercaria</taxon>
        <taxon>Labriformes</taxon>
        <taxon>Labridae</taxon>
        <taxon>Labrus</taxon>
    </lineage>
</organism>